<gene>
    <name evidence="1" type="ORF">K444DRAFT_325225</name>
</gene>
<protein>
    <submittedName>
        <fullName evidence="1">Uncharacterized protein</fullName>
    </submittedName>
</protein>
<organism evidence="1 2">
    <name type="scientific">Hyaloscypha bicolor E</name>
    <dbReference type="NCBI Taxonomy" id="1095630"/>
    <lineage>
        <taxon>Eukaryota</taxon>
        <taxon>Fungi</taxon>
        <taxon>Dikarya</taxon>
        <taxon>Ascomycota</taxon>
        <taxon>Pezizomycotina</taxon>
        <taxon>Leotiomycetes</taxon>
        <taxon>Helotiales</taxon>
        <taxon>Hyaloscyphaceae</taxon>
        <taxon>Hyaloscypha</taxon>
        <taxon>Hyaloscypha bicolor</taxon>
    </lineage>
</organism>
<accession>A0A2J6TKY3</accession>
<sequence length="335" mass="38368">MILVAMKTLSGEYRGIFRRLDLEQVIIALNDPGINLPILRALPSFFETRQEDPTTSESCENRGFRFGLLSFVCVLRRLLEASKSHDDDFSILELRQITIYLRRTKSSFEGELSTLGLVINKLYAHFDPFGKDITVYVFVEPLVTELASACATAGWFYEAETFFAALRSSQSLELLGHPGDQRKIEISKQYCLYLKRRKCYAELLSELHDTYAHLANYYYKASMSFPAHVADLIDLLNDIPLPYDQYVSSKKAREIGRLEILFSRPAEFSVRQISDINSAMSFDVNQHDLVLERNKSKAMDDDELMEDCKSSNQFGVTYTESGMTGISFNYSDLYR</sequence>
<proteinExistence type="predicted"/>
<name>A0A2J6TKY3_9HELO</name>
<evidence type="ECO:0000313" key="1">
    <source>
        <dbReference type="EMBL" id="PMD63667.1"/>
    </source>
</evidence>
<evidence type="ECO:0000313" key="2">
    <source>
        <dbReference type="Proteomes" id="UP000235371"/>
    </source>
</evidence>
<keyword evidence="2" id="KW-1185">Reference proteome</keyword>
<dbReference type="EMBL" id="KZ613780">
    <property type="protein sequence ID" value="PMD63667.1"/>
    <property type="molecule type" value="Genomic_DNA"/>
</dbReference>
<reference evidence="1 2" key="1">
    <citation type="submission" date="2016-04" db="EMBL/GenBank/DDBJ databases">
        <title>A degradative enzymes factory behind the ericoid mycorrhizal symbiosis.</title>
        <authorList>
            <consortium name="DOE Joint Genome Institute"/>
            <person name="Martino E."/>
            <person name="Morin E."/>
            <person name="Grelet G."/>
            <person name="Kuo A."/>
            <person name="Kohler A."/>
            <person name="Daghino S."/>
            <person name="Barry K."/>
            <person name="Choi C."/>
            <person name="Cichocki N."/>
            <person name="Clum A."/>
            <person name="Copeland A."/>
            <person name="Hainaut M."/>
            <person name="Haridas S."/>
            <person name="Labutti K."/>
            <person name="Lindquist E."/>
            <person name="Lipzen A."/>
            <person name="Khouja H.-R."/>
            <person name="Murat C."/>
            <person name="Ohm R."/>
            <person name="Olson A."/>
            <person name="Spatafora J."/>
            <person name="Veneault-Fourrey C."/>
            <person name="Henrissat B."/>
            <person name="Grigoriev I."/>
            <person name="Martin F."/>
            <person name="Perotto S."/>
        </authorList>
    </citation>
    <scope>NUCLEOTIDE SEQUENCE [LARGE SCALE GENOMIC DNA]</scope>
    <source>
        <strain evidence="1 2">E</strain>
    </source>
</reference>
<dbReference type="AlphaFoldDB" id="A0A2J6TKY3"/>
<dbReference type="RefSeq" id="XP_024740571.1">
    <property type="nucleotide sequence ID" value="XM_024871914.1"/>
</dbReference>
<dbReference type="GeneID" id="36579996"/>
<dbReference type="InParanoid" id="A0A2J6TKY3"/>
<dbReference type="Proteomes" id="UP000235371">
    <property type="component" value="Unassembled WGS sequence"/>
</dbReference>